<accession>A0A9Q0AZA2</accession>
<feature type="compositionally biased region" description="Basic and acidic residues" evidence="1">
    <location>
        <begin position="27"/>
        <end position="38"/>
    </location>
</feature>
<evidence type="ECO:0000313" key="2">
    <source>
        <dbReference type="EMBL" id="KAI3534064.1"/>
    </source>
</evidence>
<proteinExistence type="predicted"/>
<dbReference type="EMBL" id="SDAQ01000149">
    <property type="protein sequence ID" value="KAI3534064.1"/>
    <property type="molecule type" value="Genomic_DNA"/>
</dbReference>
<organism evidence="2 3">
    <name type="scientific">Colletotrichum abscissum</name>
    <dbReference type="NCBI Taxonomy" id="1671311"/>
    <lineage>
        <taxon>Eukaryota</taxon>
        <taxon>Fungi</taxon>
        <taxon>Dikarya</taxon>
        <taxon>Ascomycota</taxon>
        <taxon>Pezizomycotina</taxon>
        <taxon>Sordariomycetes</taxon>
        <taxon>Hypocreomycetidae</taxon>
        <taxon>Glomerellales</taxon>
        <taxon>Glomerellaceae</taxon>
        <taxon>Colletotrichum</taxon>
        <taxon>Colletotrichum acutatum species complex</taxon>
    </lineage>
</organism>
<dbReference type="Proteomes" id="UP001056436">
    <property type="component" value="Unassembled WGS sequence"/>
</dbReference>
<name>A0A9Q0AZA2_9PEZI</name>
<evidence type="ECO:0000256" key="1">
    <source>
        <dbReference type="SAM" id="MobiDB-lite"/>
    </source>
</evidence>
<gene>
    <name evidence="2" type="ORF">CABS02_13385</name>
</gene>
<comment type="caution">
    <text evidence="2">The sequence shown here is derived from an EMBL/GenBank/DDBJ whole genome shotgun (WGS) entry which is preliminary data.</text>
</comment>
<keyword evidence="3" id="KW-1185">Reference proteome</keyword>
<dbReference type="AlphaFoldDB" id="A0A9Q0AZA2"/>
<sequence length="119" mass="13464">MEQFQADTDMDIDTAVAKKVNEHVVDLEQHEARDREKNIPTGGPHRPVLAIVVDMENPTGHVRIYDKDDNQVGVVQGRKNKGKMVIVSWKPGWQYVFYGAGACAVYHAYARQDQEGREV</sequence>
<feature type="region of interest" description="Disordered" evidence="1">
    <location>
        <begin position="27"/>
        <end position="46"/>
    </location>
</feature>
<reference evidence="2" key="1">
    <citation type="submission" date="2019-01" db="EMBL/GenBank/DDBJ databases">
        <title>Colletotrichum abscissum LGMF1257.</title>
        <authorList>
            <person name="Baroncelli R."/>
        </authorList>
    </citation>
    <scope>NUCLEOTIDE SEQUENCE</scope>
    <source>
        <strain evidence="2">Ca142</strain>
    </source>
</reference>
<protein>
    <submittedName>
        <fullName evidence="2">Uncharacterized protein</fullName>
    </submittedName>
</protein>
<dbReference type="OrthoDB" id="4658369at2759"/>
<evidence type="ECO:0000313" key="3">
    <source>
        <dbReference type="Proteomes" id="UP001056436"/>
    </source>
</evidence>